<keyword evidence="2" id="KW-0732">Signal</keyword>
<feature type="domain" description="OmpA-like" evidence="3">
    <location>
        <begin position="279"/>
        <end position="345"/>
    </location>
</feature>
<feature type="chain" id="PRO_5022109047" evidence="2">
    <location>
        <begin position="29"/>
        <end position="360"/>
    </location>
</feature>
<feature type="region of interest" description="Disordered" evidence="1">
    <location>
        <begin position="64"/>
        <end position="127"/>
    </location>
</feature>
<sequence length="360" mass="34277">MAARPVPHSLAALSLAFGLGVVAAPALAQNYIGTGNVQVNMQALDQLGGARSASLATPQLPLIGSTGKAPKQAAVPAAAQPTGPQALLGETGQAANTVKLRRPGSSTATRKASASAPKASAKTEAAPAAAPPAVAAAPAPAASAPTPAPAITPAPAPQAGAPTQVVPAPPAPAVAAAPSAPAPAPTPAPAPPVAAAPAPTPAPAPAPAPAAAAAPQASVPATPAPAPQATPRAVPAPQVAAAPTPPRAVPAPGPGPGGLVTLAFAGGQGDLPSGGDLAALDALATQHANGEDRLQIRAYAASTVSDGGSGARRLSLTRALAVRQYLIDKGIRSTRIDVRALGAPTDGSAADRVEVAPVGR</sequence>
<dbReference type="InterPro" id="IPR036737">
    <property type="entry name" value="OmpA-like_sf"/>
</dbReference>
<evidence type="ECO:0000259" key="3">
    <source>
        <dbReference type="Pfam" id="PF00691"/>
    </source>
</evidence>
<feature type="compositionally biased region" description="Low complexity" evidence="1">
    <location>
        <begin position="69"/>
        <end position="86"/>
    </location>
</feature>
<reference evidence="4 5" key="1">
    <citation type="submission" date="2019-07" db="EMBL/GenBank/DDBJ databases">
        <title>Genome sequencing for Ferrovibrio sp. K5.</title>
        <authorList>
            <person name="Park S.-J."/>
        </authorList>
    </citation>
    <scope>NUCLEOTIDE SEQUENCE [LARGE SCALE GENOMIC DNA]</scope>
    <source>
        <strain evidence="4 5">K5</strain>
    </source>
</reference>
<feature type="region of interest" description="Disordered" evidence="1">
    <location>
        <begin position="139"/>
        <end position="250"/>
    </location>
</feature>
<dbReference type="Gene3D" id="3.30.1330.60">
    <property type="entry name" value="OmpA-like domain"/>
    <property type="match status" value="1"/>
</dbReference>
<protein>
    <submittedName>
        <fullName evidence="4">OmpA family protein</fullName>
    </submittedName>
</protein>
<dbReference type="Pfam" id="PF00691">
    <property type="entry name" value="OmpA"/>
    <property type="match status" value="1"/>
</dbReference>
<name>A0A516H2B1_9PROT</name>
<proteinExistence type="predicted"/>
<keyword evidence="5" id="KW-1185">Reference proteome</keyword>
<evidence type="ECO:0000256" key="1">
    <source>
        <dbReference type="SAM" id="MobiDB-lite"/>
    </source>
</evidence>
<feature type="signal peptide" evidence="2">
    <location>
        <begin position="1"/>
        <end position="28"/>
    </location>
</feature>
<dbReference type="Proteomes" id="UP000317496">
    <property type="component" value="Chromosome"/>
</dbReference>
<feature type="compositionally biased region" description="Low complexity" evidence="1">
    <location>
        <begin position="157"/>
        <end position="166"/>
    </location>
</feature>
<accession>A0A516H2B1</accession>
<dbReference type="OrthoDB" id="8448151at2"/>
<feature type="compositionally biased region" description="Pro residues" evidence="1">
    <location>
        <begin position="146"/>
        <end position="156"/>
    </location>
</feature>
<gene>
    <name evidence="4" type="ORF">FNB15_11825</name>
</gene>
<dbReference type="AlphaFoldDB" id="A0A516H2B1"/>
<dbReference type="SUPFAM" id="SSF103088">
    <property type="entry name" value="OmpA-like"/>
    <property type="match status" value="1"/>
</dbReference>
<evidence type="ECO:0000256" key="2">
    <source>
        <dbReference type="SAM" id="SignalP"/>
    </source>
</evidence>
<dbReference type="RefSeq" id="WP_144068893.1">
    <property type="nucleotide sequence ID" value="NZ_CP041636.1"/>
</dbReference>
<dbReference type="InterPro" id="IPR006665">
    <property type="entry name" value="OmpA-like"/>
</dbReference>
<feature type="compositionally biased region" description="Low complexity" evidence="1">
    <location>
        <begin position="107"/>
        <end position="127"/>
    </location>
</feature>
<evidence type="ECO:0000313" key="5">
    <source>
        <dbReference type="Proteomes" id="UP000317496"/>
    </source>
</evidence>
<feature type="compositionally biased region" description="Low complexity" evidence="1">
    <location>
        <begin position="209"/>
        <end position="221"/>
    </location>
</feature>
<dbReference type="EMBL" id="CP041636">
    <property type="protein sequence ID" value="QDO97912.1"/>
    <property type="molecule type" value="Genomic_DNA"/>
</dbReference>
<organism evidence="4 5">
    <name type="scientific">Ferrovibrio terrae</name>
    <dbReference type="NCBI Taxonomy" id="2594003"/>
    <lineage>
        <taxon>Bacteria</taxon>
        <taxon>Pseudomonadati</taxon>
        <taxon>Pseudomonadota</taxon>
        <taxon>Alphaproteobacteria</taxon>
        <taxon>Rhodospirillales</taxon>
        <taxon>Rhodospirillaceae</taxon>
        <taxon>Ferrovibrio</taxon>
    </lineage>
</organism>
<dbReference type="KEGG" id="fer:FNB15_11825"/>
<feature type="compositionally biased region" description="Low complexity" evidence="1">
    <location>
        <begin position="229"/>
        <end position="242"/>
    </location>
</feature>
<feature type="compositionally biased region" description="Pro residues" evidence="1">
    <location>
        <begin position="180"/>
        <end position="208"/>
    </location>
</feature>
<evidence type="ECO:0000313" key="4">
    <source>
        <dbReference type="EMBL" id="QDO97912.1"/>
    </source>
</evidence>